<evidence type="ECO:0000256" key="2">
    <source>
        <dbReference type="ARBA" id="ARBA00023315"/>
    </source>
</evidence>
<dbReference type="GO" id="GO:0005737">
    <property type="term" value="C:cytoplasm"/>
    <property type="evidence" value="ECO:0007669"/>
    <property type="project" value="TreeGrafter"/>
</dbReference>
<keyword evidence="2" id="KW-0012">Acyltransferase</keyword>
<dbReference type="PROSITE" id="PS51186">
    <property type="entry name" value="GNAT"/>
    <property type="match status" value="1"/>
</dbReference>
<keyword evidence="6" id="KW-1185">Reference proteome</keyword>
<dbReference type="Proteomes" id="UP000051672">
    <property type="component" value="Unassembled WGS sequence"/>
</dbReference>
<comment type="caution">
    <text evidence="5">The sequence shown here is derived from an EMBL/GenBank/DDBJ whole genome shotgun (WGS) entry which is preliminary data.</text>
</comment>
<dbReference type="InterPro" id="IPR000182">
    <property type="entry name" value="GNAT_dom"/>
</dbReference>
<evidence type="ECO:0000313" key="6">
    <source>
        <dbReference type="Proteomes" id="UP000051672"/>
    </source>
</evidence>
<dbReference type="OrthoDB" id="9798081at2"/>
<dbReference type="STRING" id="1423727.FC34_GL001238"/>
<sequence>MMTLIRHFQPEDFDQFAAIVRNPRVATPAGLGPLNDSEIISQFQTALRYPEIWAVIVNDQVVGQFGAYDRGVDPSQPDATSREIGFFLAEAYWGQGIMGQALELGLTQLQQREVVDVWAGVFPDNTRSQQLLLAHQFDFQFEVPLPAGLTQNSASAEWYFRRPLGQ</sequence>
<accession>A0A0R2AY23</accession>
<dbReference type="PATRIC" id="fig|1423727.3.peg.1258"/>
<evidence type="ECO:0000313" key="5">
    <source>
        <dbReference type="EMBL" id="KRM72253.1"/>
    </source>
</evidence>
<dbReference type="EMBL" id="AYZQ01000002">
    <property type="protein sequence ID" value="KRM72253.1"/>
    <property type="molecule type" value="Genomic_DNA"/>
</dbReference>
<dbReference type="PANTHER" id="PTHR43792">
    <property type="entry name" value="GNAT FAMILY, PUTATIVE (AFU_ORTHOLOGUE AFUA_3G00765)-RELATED-RELATED"/>
    <property type="match status" value="1"/>
</dbReference>
<gene>
    <name evidence="5" type="ORF">FC34_GL001238</name>
</gene>
<proteinExistence type="inferred from homology"/>
<protein>
    <recommendedName>
        <fullName evidence="4">N-acetyltransferase domain-containing protein</fullName>
    </recommendedName>
</protein>
<dbReference type="AlphaFoldDB" id="A0A0R2AY23"/>
<feature type="domain" description="N-acetyltransferase" evidence="4">
    <location>
        <begin position="3"/>
        <end position="165"/>
    </location>
</feature>
<dbReference type="Pfam" id="PF13302">
    <property type="entry name" value="Acetyltransf_3"/>
    <property type="match status" value="1"/>
</dbReference>
<organism evidence="5 6">
    <name type="scientific">Lacticaseibacillus brantae DSM 23927</name>
    <dbReference type="NCBI Taxonomy" id="1423727"/>
    <lineage>
        <taxon>Bacteria</taxon>
        <taxon>Bacillati</taxon>
        <taxon>Bacillota</taxon>
        <taxon>Bacilli</taxon>
        <taxon>Lactobacillales</taxon>
        <taxon>Lactobacillaceae</taxon>
        <taxon>Lacticaseibacillus</taxon>
    </lineage>
</organism>
<dbReference type="RefSeq" id="WP_057894514.1">
    <property type="nucleotide sequence ID" value="NZ_AYZQ01000002.1"/>
</dbReference>
<dbReference type="InterPro" id="IPR051531">
    <property type="entry name" value="N-acetyltransferase"/>
</dbReference>
<dbReference type="SUPFAM" id="SSF55729">
    <property type="entry name" value="Acyl-CoA N-acyltransferases (Nat)"/>
    <property type="match status" value="1"/>
</dbReference>
<dbReference type="GO" id="GO:0008999">
    <property type="term" value="F:protein-N-terminal-alanine acetyltransferase activity"/>
    <property type="evidence" value="ECO:0007669"/>
    <property type="project" value="TreeGrafter"/>
</dbReference>
<dbReference type="InterPro" id="IPR016181">
    <property type="entry name" value="Acyl_CoA_acyltransferase"/>
</dbReference>
<evidence type="ECO:0000256" key="3">
    <source>
        <dbReference type="ARBA" id="ARBA00038502"/>
    </source>
</evidence>
<keyword evidence="1" id="KW-0808">Transferase</keyword>
<evidence type="ECO:0000259" key="4">
    <source>
        <dbReference type="PROSITE" id="PS51186"/>
    </source>
</evidence>
<evidence type="ECO:0000256" key="1">
    <source>
        <dbReference type="ARBA" id="ARBA00022679"/>
    </source>
</evidence>
<comment type="similarity">
    <text evidence="3">Belongs to the acetyltransferase family. RimJ subfamily.</text>
</comment>
<reference evidence="5 6" key="1">
    <citation type="journal article" date="2015" name="Genome Announc.">
        <title>Expanding the biotechnology potential of lactobacilli through comparative genomics of 213 strains and associated genera.</title>
        <authorList>
            <person name="Sun Z."/>
            <person name="Harris H.M."/>
            <person name="McCann A."/>
            <person name="Guo C."/>
            <person name="Argimon S."/>
            <person name="Zhang W."/>
            <person name="Yang X."/>
            <person name="Jeffery I.B."/>
            <person name="Cooney J.C."/>
            <person name="Kagawa T.F."/>
            <person name="Liu W."/>
            <person name="Song Y."/>
            <person name="Salvetti E."/>
            <person name="Wrobel A."/>
            <person name="Rasinkangas P."/>
            <person name="Parkhill J."/>
            <person name="Rea M.C."/>
            <person name="O'Sullivan O."/>
            <person name="Ritari J."/>
            <person name="Douillard F.P."/>
            <person name="Paul Ross R."/>
            <person name="Yang R."/>
            <person name="Briner A.E."/>
            <person name="Felis G.E."/>
            <person name="de Vos W.M."/>
            <person name="Barrangou R."/>
            <person name="Klaenhammer T.R."/>
            <person name="Caufield P.W."/>
            <person name="Cui Y."/>
            <person name="Zhang H."/>
            <person name="O'Toole P.W."/>
        </authorList>
    </citation>
    <scope>NUCLEOTIDE SEQUENCE [LARGE SCALE GENOMIC DNA]</scope>
    <source>
        <strain evidence="5 6">DSM 23927</strain>
    </source>
</reference>
<dbReference type="PANTHER" id="PTHR43792:SF8">
    <property type="entry name" value="[RIBOSOMAL PROTEIN US5]-ALANINE N-ACETYLTRANSFERASE"/>
    <property type="match status" value="1"/>
</dbReference>
<name>A0A0R2AY23_9LACO</name>
<dbReference type="Gene3D" id="3.40.630.30">
    <property type="match status" value="1"/>
</dbReference>